<dbReference type="EMBL" id="JAKCXM010006972">
    <property type="protein sequence ID" value="KAJ0388715.1"/>
    <property type="molecule type" value="Genomic_DNA"/>
</dbReference>
<feature type="chain" id="PRO_5042121229" description="Transmembrane protein" evidence="2">
    <location>
        <begin position="21"/>
        <end position="109"/>
    </location>
</feature>
<evidence type="ECO:0000313" key="4">
    <source>
        <dbReference type="Proteomes" id="UP001209570"/>
    </source>
</evidence>
<keyword evidence="1" id="KW-0472">Membrane</keyword>
<dbReference type="Proteomes" id="UP001209570">
    <property type="component" value="Unassembled WGS sequence"/>
</dbReference>
<feature type="transmembrane region" description="Helical" evidence="1">
    <location>
        <begin position="20"/>
        <end position="37"/>
    </location>
</feature>
<dbReference type="AlphaFoldDB" id="A0AAD5LNS5"/>
<protein>
    <recommendedName>
        <fullName evidence="5">Transmembrane protein</fullName>
    </recommendedName>
</protein>
<sequence length="109" mass="12655">MLMFFLVVHISLWGVNEMWAQTIAWGLVLLVIVTVSARQSTKGLLQWLKDLPRGAYSHWRKSTKCPARHKVLSVLFSVFPIGMLAGPTFSPWERVQKYVRWHPYNEDAE</sequence>
<gene>
    <name evidence="3" type="ORF">P43SY_010531</name>
</gene>
<keyword evidence="2" id="KW-0732">Signal</keyword>
<feature type="transmembrane region" description="Helical" evidence="1">
    <location>
        <begin position="71"/>
        <end position="89"/>
    </location>
</feature>
<evidence type="ECO:0008006" key="5">
    <source>
        <dbReference type="Google" id="ProtNLM"/>
    </source>
</evidence>
<evidence type="ECO:0000256" key="1">
    <source>
        <dbReference type="SAM" id="Phobius"/>
    </source>
</evidence>
<keyword evidence="1" id="KW-0812">Transmembrane</keyword>
<organism evidence="3 4">
    <name type="scientific">Pythium insidiosum</name>
    <name type="common">Pythiosis disease agent</name>
    <dbReference type="NCBI Taxonomy" id="114742"/>
    <lineage>
        <taxon>Eukaryota</taxon>
        <taxon>Sar</taxon>
        <taxon>Stramenopiles</taxon>
        <taxon>Oomycota</taxon>
        <taxon>Peronosporomycetes</taxon>
        <taxon>Pythiales</taxon>
        <taxon>Pythiaceae</taxon>
        <taxon>Pythium</taxon>
    </lineage>
</organism>
<reference evidence="3" key="1">
    <citation type="submission" date="2021-12" db="EMBL/GenBank/DDBJ databases">
        <title>Prjna785345.</title>
        <authorList>
            <person name="Rujirawat T."/>
            <person name="Krajaejun T."/>
        </authorList>
    </citation>
    <scope>NUCLEOTIDE SEQUENCE</scope>
    <source>
        <strain evidence="3">Pi057C3</strain>
    </source>
</reference>
<feature type="signal peptide" evidence="2">
    <location>
        <begin position="1"/>
        <end position="20"/>
    </location>
</feature>
<keyword evidence="1" id="KW-1133">Transmembrane helix</keyword>
<accession>A0AAD5LNS5</accession>
<proteinExistence type="predicted"/>
<evidence type="ECO:0000256" key="2">
    <source>
        <dbReference type="SAM" id="SignalP"/>
    </source>
</evidence>
<evidence type="ECO:0000313" key="3">
    <source>
        <dbReference type="EMBL" id="KAJ0388715.1"/>
    </source>
</evidence>
<name>A0AAD5LNS5_PYTIN</name>
<keyword evidence="4" id="KW-1185">Reference proteome</keyword>
<comment type="caution">
    <text evidence="3">The sequence shown here is derived from an EMBL/GenBank/DDBJ whole genome shotgun (WGS) entry which is preliminary data.</text>
</comment>